<sequence>MGGRHEAEADGGKAGGYSSSGLPPSEPQHLKGQPPQEYGYGTFQGPRQPPVGFPQPAPPPGFGGGGGGYHQQQPYAPAEPYYAQGYQAVPGYGPVAEGRPVRMRRVPCCGLGLGWCLFITGFFLAAIPWYIGAFVLICVRVHDQREKPGYVACTIAMQHWSTGQPQTLYNTSRVKNPQKVDRLKSKFHQYQVVGRALPTPTDEHPKIYRMKLWATNEVRAKSKFWYFLRKLKKVKKSNGQMLAINEIFERNPTTIKNYGIWLRYQSRTGYHNMYKEYRDTTLNGAVEQMYNEMASRHRVRSPCIQIIKTATVHFKLCKRDNTKQFHNSKIKFPLVYRKVRPPTRKLKTTFKASEAQPVHVIGVVRLSYLCVLCLSA</sequence>
<keyword evidence="2" id="KW-0689">Ribosomal protein</keyword>
<keyword evidence="3" id="KW-0687">Ribonucleoprotein</keyword>
<evidence type="ECO:0000259" key="6">
    <source>
        <dbReference type="Pfam" id="PF01775"/>
    </source>
</evidence>
<evidence type="ECO:0000313" key="8">
    <source>
        <dbReference type="Proteomes" id="UP000604825"/>
    </source>
</evidence>
<dbReference type="Proteomes" id="UP000604825">
    <property type="component" value="Unassembled WGS sequence"/>
</dbReference>
<feature type="compositionally biased region" description="Basic and acidic residues" evidence="4">
    <location>
        <begin position="1"/>
        <end position="11"/>
    </location>
</feature>
<comment type="similarity">
    <text evidence="1">Belongs to the eukaryotic ribosomal protein eL20 family.</text>
</comment>
<dbReference type="GO" id="GO:1990904">
    <property type="term" value="C:ribonucleoprotein complex"/>
    <property type="evidence" value="ECO:0007669"/>
    <property type="project" value="UniProtKB-KW"/>
</dbReference>
<dbReference type="SUPFAM" id="SSF160374">
    <property type="entry name" value="RplX-like"/>
    <property type="match status" value="1"/>
</dbReference>
<dbReference type="PANTHER" id="PTHR10052">
    <property type="entry name" value="60S RIBOSOMAL PROTEIN L18A"/>
    <property type="match status" value="1"/>
</dbReference>
<dbReference type="Pfam" id="PF01775">
    <property type="entry name" value="Ribosomal_L18A"/>
    <property type="match status" value="1"/>
</dbReference>
<keyword evidence="5" id="KW-1133">Transmembrane helix</keyword>
<evidence type="ECO:0000256" key="1">
    <source>
        <dbReference type="ARBA" id="ARBA00009362"/>
    </source>
</evidence>
<organism evidence="7 8">
    <name type="scientific">Miscanthus lutarioriparius</name>
    <dbReference type="NCBI Taxonomy" id="422564"/>
    <lineage>
        <taxon>Eukaryota</taxon>
        <taxon>Viridiplantae</taxon>
        <taxon>Streptophyta</taxon>
        <taxon>Embryophyta</taxon>
        <taxon>Tracheophyta</taxon>
        <taxon>Spermatophyta</taxon>
        <taxon>Magnoliopsida</taxon>
        <taxon>Liliopsida</taxon>
        <taxon>Poales</taxon>
        <taxon>Poaceae</taxon>
        <taxon>PACMAD clade</taxon>
        <taxon>Panicoideae</taxon>
        <taxon>Andropogonodae</taxon>
        <taxon>Andropogoneae</taxon>
        <taxon>Saccharinae</taxon>
        <taxon>Miscanthus</taxon>
    </lineage>
</organism>
<dbReference type="EMBL" id="CAJGYO010000017">
    <property type="protein sequence ID" value="CAD6332839.1"/>
    <property type="molecule type" value="Genomic_DNA"/>
</dbReference>
<evidence type="ECO:0000313" key="7">
    <source>
        <dbReference type="EMBL" id="CAD6332839.1"/>
    </source>
</evidence>
<dbReference type="FunFam" id="3.10.20.10:FF:000001">
    <property type="entry name" value="60S ribosomal protein L18a"/>
    <property type="match status" value="1"/>
</dbReference>
<keyword evidence="5" id="KW-0812">Transmembrane</keyword>
<gene>
    <name evidence="7" type="ORF">NCGR_LOCUS56937</name>
</gene>
<feature type="domain" description="Large ribosomal subunit protein eL20" evidence="6">
    <location>
        <begin position="188"/>
        <end position="309"/>
    </location>
</feature>
<dbReference type="OrthoDB" id="723469at2759"/>
<feature type="region of interest" description="Disordered" evidence="4">
    <location>
        <begin position="1"/>
        <end position="70"/>
    </location>
</feature>
<dbReference type="HAMAP" id="MF_00273">
    <property type="entry name" value="Ribosomal_eL20"/>
    <property type="match status" value="1"/>
</dbReference>
<proteinExistence type="inferred from homology"/>
<comment type="caution">
    <text evidence="7">The sequence shown here is derived from an EMBL/GenBank/DDBJ whole genome shotgun (WGS) entry which is preliminary data.</text>
</comment>
<dbReference type="FunFam" id="3.10.20.10:FF:000002">
    <property type="entry name" value="60S ribosomal protein L18a"/>
    <property type="match status" value="1"/>
</dbReference>
<feature type="compositionally biased region" description="Pro residues" evidence="4">
    <location>
        <begin position="47"/>
        <end position="61"/>
    </location>
</feature>
<feature type="transmembrane region" description="Helical" evidence="5">
    <location>
        <begin position="112"/>
        <end position="139"/>
    </location>
</feature>
<name>A0A811RUB9_9POAL</name>
<evidence type="ECO:0000256" key="4">
    <source>
        <dbReference type="SAM" id="MobiDB-lite"/>
    </source>
</evidence>
<evidence type="ECO:0000256" key="2">
    <source>
        <dbReference type="ARBA" id="ARBA00022980"/>
    </source>
</evidence>
<accession>A0A811RUB9</accession>
<evidence type="ECO:0000256" key="3">
    <source>
        <dbReference type="ARBA" id="ARBA00023274"/>
    </source>
</evidence>
<dbReference type="Gene3D" id="3.10.20.10">
    <property type="match status" value="2"/>
</dbReference>
<keyword evidence="8" id="KW-1185">Reference proteome</keyword>
<dbReference type="GO" id="GO:0006412">
    <property type="term" value="P:translation"/>
    <property type="evidence" value="ECO:0007669"/>
    <property type="project" value="InterPro"/>
</dbReference>
<dbReference type="InterPro" id="IPR021138">
    <property type="entry name" value="Ribosomal_eL20_eukaryotes"/>
</dbReference>
<dbReference type="GO" id="GO:0003735">
    <property type="term" value="F:structural constituent of ribosome"/>
    <property type="evidence" value="ECO:0007669"/>
    <property type="project" value="InterPro"/>
</dbReference>
<protein>
    <recommendedName>
        <fullName evidence="6">Large ribosomal subunit protein eL20 domain-containing protein</fullName>
    </recommendedName>
</protein>
<dbReference type="InterPro" id="IPR023573">
    <property type="entry name" value="Ribosomal_eL20_dom"/>
</dbReference>
<dbReference type="GO" id="GO:0005840">
    <property type="term" value="C:ribosome"/>
    <property type="evidence" value="ECO:0007669"/>
    <property type="project" value="UniProtKB-KW"/>
</dbReference>
<dbReference type="AlphaFoldDB" id="A0A811RUB9"/>
<reference evidence="7" key="1">
    <citation type="submission" date="2020-10" db="EMBL/GenBank/DDBJ databases">
        <authorList>
            <person name="Han B."/>
            <person name="Lu T."/>
            <person name="Zhao Q."/>
            <person name="Huang X."/>
            <person name="Zhao Y."/>
        </authorList>
    </citation>
    <scope>NUCLEOTIDE SEQUENCE</scope>
</reference>
<keyword evidence="5" id="KW-0472">Membrane</keyword>
<evidence type="ECO:0000256" key="5">
    <source>
        <dbReference type="SAM" id="Phobius"/>
    </source>
</evidence>
<dbReference type="InterPro" id="IPR028877">
    <property type="entry name" value="Ribosomal_eL20"/>
</dbReference>